<reference evidence="2" key="1">
    <citation type="journal article" date="2019" name="bioRxiv">
        <title>The Genome of the Zebra Mussel, Dreissena polymorpha: A Resource for Invasive Species Research.</title>
        <authorList>
            <person name="McCartney M.A."/>
            <person name="Auch B."/>
            <person name="Kono T."/>
            <person name="Mallez S."/>
            <person name="Zhang Y."/>
            <person name="Obille A."/>
            <person name="Becker A."/>
            <person name="Abrahante J.E."/>
            <person name="Garbe J."/>
            <person name="Badalamenti J.P."/>
            <person name="Herman A."/>
            <person name="Mangelson H."/>
            <person name="Liachko I."/>
            <person name="Sullivan S."/>
            <person name="Sone E.D."/>
            <person name="Koren S."/>
            <person name="Silverstein K.A.T."/>
            <person name="Beckman K.B."/>
            <person name="Gohl D.M."/>
        </authorList>
    </citation>
    <scope>NUCLEOTIDE SEQUENCE</scope>
    <source>
        <strain evidence="2">Duluth1</strain>
        <tissue evidence="2">Whole animal</tissue>
    </source>
</reference>
<dbReference type="Proteomes" id="UP000828390">
    <property type="component" value="Unassembled WGS sequence"/>
</dbReference>
<protein>
    <submittedName>
        <fullName evidence="2">Uncharacterized protein</fullName>
    </submittedName>
</protein>
<keyword evidence="3" id="KW-1185">Reference proteome</keyword>
<dbReference type="EMBL" id="JAIWYP010000006">
    <property type="protein sequence ID" value="KAH3805237.1"/>
    <property type="molecule type" value="Genomic_DNA"/>
</dbReference>
<reference evidence="2" key="2">
    <citation type="submission" date="2020-11" db="EMBL/GenBank/DDBJ databases">
        <authorList>
            <person name="McCartney M.A."/>
            <person name="Auch B."/>
            <person name="Kono T."/>
            <person name="Mallez S."/>
            <person name="Becker A."/>
            <person name="Gohl D.M."/>
            <person name="Silverstein K.A.T."/>
            <person name="Koren S."/>
            <person name="Bechman K.B."/>
            <person name="Herman A."/>
            <person name="Abrahante J.E."/>
            <person name="Garbe J."/>
        </authorList>
    </citation>
    <scope>NUCLEOTIDE SEQUENCE</scope>
    <source>
        <strain evidence="2">Duluth1</strain>
        <tissue evidence="2">Whole animal</tissue>
    </source>
</reference>
<keyword evidence="1" id="KW-0175">Coiled coil</keyword>
<evidence type="ECO:0000256" key="1">
    <source>
        <dbReference type="SAM" id="Coils"/>
    </source>
</evidence>
<accession>A0A9D4JEW9</accession>
<comment type="caution">
    <text evidence="2">The sequence shown here is derived from an EMBL/GenBank/DDBJ whole genome shotgun (WGS) entry which is preliminary data.</text>
</comment>
<evidence type="ECO:0000313" key="2">
    <source>
        <dbReference type="EMBL" id="KAH3805237.1"/>
    </source>
</evidence>
<organism evidence="2 3">
    <name type="scientific">Dreissena polymorpha</name>
    <name type="common">Zebra mussel</name>
    <name type="synonym">Mytilus polymorpha</name>
    <dbReference type="NCBI Taxonomy" id="45954"/>
    <lineage>
        <taxon>Eukaryota</taxon>
        <taxon>Metazoa</taxon>
        <taxon>Spiralia</taxon>
        <taxon>Lophotrochozoa</taxon>
        <taxon>Mollusca</taxon>
        <taxon>Bivalvia</taxon>
        <taxon>Autobranchia</taxon>
        <taxon>Heteroconchia</taxon>
        <taxon>Euheterodonta</taxon>
        <taxon>Imparidentia</taxon>
        <taxon>Neoheterodontei</taxon>
        <taxon>Myida</taxon>
        <taxon>Dreissenoidea</taxon>
        <taxon>Dreissenidae</taxon>
        <taxon>Dreissena</taxon>
    </lineage>
</organism>
<gene>
    <name evidence="2" type="ORF">DPMN_133534</name>
</gene>
<proteinExistence type="predicted"/>
<sequence>MQLEHDNVVITRTEEIVAIEQTLQATREASATLEQGLEQSSDDVDVQMNKLQQLKRMETKQKLNLKQRTESSQDMCSKTQVFLSEHSLLMGSDSSTQ</sequence>
<name>A0A9D4JEW9_DREPO</name>
<dbReference type="AlphaFoldDB" id="A0A9D4JEW9"/>
<evidence type="ECO:0000313" key="3">
    <source>
        <dbReference type="Proteomes" id="UP000828390"/>
    </source>
</evidence>
<feature type="coiled-coil region" evidence="1">
    <location>
        <begin position="37"/>
        <end position="68"/>
    </location>
</feature>